<dbReference type="Gene3D" id="3.40.50.300">
    <property type="entry name" value="P-loop containing nucleotide triphosphate hydrolases"/>
    <property type="match status" value="1"/>
</dbReference>
<sequence>MQKKGKIFIMESQNSAIKIKNLIFSYDKKEFLEINNLEIPAKKITTILGPSGSGKSTFLNLLAGFLPSKAAIEYSPEFEHFGYIMQKNNLYEEISVKKNLWISTKNSLKWRKKVWLLSLREFAKIKNLPDFGKNSTNFFIEKSDSFWKKIVQKVNFYIFIIKNVKFYYFYIKFCKKQFEIEIKKILRILEIEDIFEKKAAKISGGQEQRVAFAKSIIKGDNMILMDEPFSSLDTKIKEATIKLLLKIKDEFKITIILVTHDQNDAMKISDKIILLNKGKIIQFSVPEELFENPNSLFAAKFIGSPEINFLEKTAEKNFYIRGKYVKILPSITKSNGKILYKKNLAENFFYQIYDIEKNTNLEIVTPIDITGQKVQIEYDQGKILAFDKEGNRVRD</sequence>
<evidence type="ECO:0000256" key="2">
    <source>
        <dbReference type="ARBA" id="ARBA00022840"/>
    </source>
</evidence>
<evidence type="ECO:0000259" key="3">
    <source>
        <dbReference type="PROSITE" id="PS50893"/>
    </source>
</evidence>
<reference evidence="4 5" key="1">
    <citation type="submission" date="2019-05" db="EMBL/GenBank/DDBJ databases">
        <title>Genome sequencing and assembly of Mycoplasma hyopneumoniae strains UFV01 and UFV02.</title>
        <authorList>
            <person name="De Souza L.F."/>
            <person name="Gonzaga N.F."/>
            <person name="Santos M.R."/>
            <person name="Deeney A.S."/>
            <person name="Vidigal P.M.P."/>
            <person name="Moreira M.A.S."/>
            <person name="Fietto J.R.L."/>
            <person name="Bressan G.C."/>
            <person name="Rycroft A.N."/>
            <person name="Silva Junior A."/>
        </authorList>
    </citation>
    <scope>NUCLEOTIDE SEQUENCE [LARGE SCALE GENOMIC DNA]</scope>
    <source>
        <strain evidence="4 5">UFV01</strain>
    </source>
</reference>
<dbReference type="GO" id="GO:0005524">
    <property type="term" value="F:ATP binding"/>
    <property type="evidence" value="ECO:0007669"/>
    <property type="project" value="UniProtKB-KW"/>
</dbReference>
<dbReference type="PANTHER" id="PTHR43875">
    <property type="entry name" value="MALTODEXTRIN IMPORT ATP-BINDING PROTEIN MSMX"/>
    <property type="match status" value="1"/>
</dbReference>
<evidence type="ECO:0000256" key="1">
    <source>
        <dbReference type="ARBA" id="ARBA00022741"/>
    </source>
</evidence>
<dbReference type="PANTHER" id="PTHR43875:SF1">
    <property type="entry name" value="OSMOPROTECTIVE COMPOUNDS UPTAKE ATP-BINDING PROTEIN GGTA"/>
    <property type="match status" value="1"/>
</dbReference>
<evidence type="ECO:0000313" key="5">
    <source>
        <dbReference type="Proteomes" id="UP001203104"/>
    </source>
</evidence>
<feature type="domain" description="ABC transporter" evidence="3">
    <location>
        <begin position="17"/>
        <end position="302"/>
    </location>
</feature>
<dbReference type="Pfam" id="PF00005">
    <property type="entry name" value="ABC_tran"/>
    <property type="match status" value="1"/>
</dbReference>
<dbReference type="PROSITE" id="PS50893">
    <property type="entry name" value="ABC_TRANSPORTER_2"/>
    <property type="match status" value="1"/>
</dbReference>
<comment type="caution">
    <text evidence="4">The sequence shown here is derived from an EMBL/GenBank/DDBJ whole genome shotgun (WGS) entry which is preliminary data.</text>
</comment>
<evidence type="ECO:0000313" key="4">
    <source>
        <dbReference type="EMBL" id="MCI8283425.1"/>
    </source>
</evidence>
<dbReference type="EMBL" id="VBRW01000005">
    <property type="protein sequence ID" value="MCI8283425.1"/>
    <property type="molecule type" value="Genomic_DNA"/>
</dbReference>
<proteinExistence type="predicted"/>
<gene>
    <name evidence="4" type="ORF">FEF30_02465</name>
</gene>
<protein>
    <submittedName>
        <fullName evidence="4">ABC transporter ATP-binding protein</fullName>
    </submittedName>
</protein>
<dbReference type="InterPro" id="IPR047641">
    <property type="entry name" value="ABC_transpr_MalK/UgpC-like"/>
</dbReference>
<accession>A0ABD4SWF1</accession>
<dbReference type="InterPro" id="IPR027417">
    <property type="entry name" value="P-loop_NTPase"/>
</dbReference>
<keyword evidence="1" id="KW-0547">Nucleotide-binding</keyword>
<dbReference type="InterPro" id="IPR003439">
    <property type="entry name" value="ABC_transporter-like_ATP-bd"/>
</dbReference>
<name>A0ABD4SWF1_MESHO</name>
<organism evidence="4 5">
    <name type="scientific">Mesomycoplasma hyopneumoniae</name>
    <name type="common">Mycoplasma hyopneumoniae</name>
    <dbReference type="NCBI Taxonomy" id="2099"/>
    <lineage>
        <taxon>Bacteria</taxon>
        <taxon>Bacillati</taxon>
        <taxon>Mycoplasmatota</taxon>
        <taxon>Mycoplasmoidales</taxon>
        <taxon>Metamycoplasmataceae</taxon>
        <taxon>Mesomycoplasma</taxon>
    </lineage>
</organism>
<dbReference type="InterPro" id="IPR003593">
    <property type="entry name" value="AAA+_ATPase"/>
</dbReference>
<dbReference type="Gene3D" id="2.40.50.100">
    <property type="match status" value="1"/>
</dbReference>
<dbReference type="SUPFAM" id="SSF52540">
    <property type="entry name" value="P-loop containing nucleoside triphosphate hydrolases"/>
    <property type="match status" value="1"/>
</dbReference>
<dbReference type="Proteomes" id="UP001203104">
    <property type="component" value="Unassembled WGS sequence"/>
</dbReference>
<dbReference type="AlphaFoldDB" id="A0ABD4SWF1"/>
<dbReference type="SMART" id="SM00382">
    <property type="entry name" value="AAA"/>
    <property type="match status" value="1"/>
</dbReference>
<keyword evidence="2 4" id="KW-0067">ATP-binding</keyword>